<comment type="similarity">
    <text evidence="7">Belongs to the Leviviricetes maturation protein family.</text>
</comment>
<dbReference type="Proteomes" id="UP000678039">
    <property type="component" value="Segment"/>
</dbReference>
<dbReference type="RefSeq" id="YP_010769301.1">
    <property type="nucleotide sequence ID" value="NC_073933.1"/>
</dbReference>
<dbReference type="InterPro" id="IPR005563">
    <property type="entry name" value="A_protein"/>
</dbReference>
<evidence type="ECO:0000313" key="9">
    <source>
        <dbReference type="Proteomes" id="UP000678039"/>
    </source>
</evidence>
<gene>
    <name evidence="8" type="primary">SRR7976325_12_1</name>
</gene>
<evidence type="ECO:0000256" key="5">
    <source>
        <dbReference type="ARBA" id="ARBA00023104"/>
    </source>
</evidence>
<accession>A0A8S5L0N9</accession>
<dbReference type="KEGG" id="vg:80398278"/>
<dbReference type="GO" id="GO:0039666">
    <property type="term" value="P:virion attachment to host cell pilus"/>
    <property type="evidence" value="ECO:0007669"/>
    <property type="project" value="UniProtKB-KW"/>
</dbReference>
<keyword evidence="5" id="KW-1175">Viral attachment to host cell pilus</keyword>
<keyword evidence="4" id="KW-0946">Virion</keyword>
<dbReference type="GeneID" id="80398278"/>
<evidence type="ECO:0000256" key="2">
    <source>
        <dbReference type="ARBA" id="ARBA00022581"/>
    </source>
</evidence>
<reference evidence="8" key="1">
    <citation type="submission" date="2020-09" db="EMBL/GenBank/DDBJ databases">
        <title>Leviviricetes taxonomy.</title>
        <authorList>
            <person name="Stockdale S.R."/>
            <person name="Callanan J."/>
            <person name="Adriaenssens E.M."/>
            <person name="Kuhn J.H."/>
            <person name="Rumnieks J."/>
            <person name="Shkoporov A."/>
            <person name="Draper L.A."/>
            <person name="Ross P."/>
            <person name="Hill C."/>
        </authorList>
    </citation>
    <scope>NUCLEOTIDE SEQUENCE</scope>
</reference>
<keyword evidence="3" id="KW-1161">Viral attachment to host cell</keyword>
<evidence type="ECO:0000256" key="6">
    <source>
        <dbReference type="ARBA" id="ARBA00023296"/>
    </source>
</evidence>
<dbReference type="Pfam" id="PF03863">
    <property type="entry name" value="Phage_mat-A"/>
    <property type="match status" value="1"/>
</dbReference>
<evidence type="ECO:0000256" key="1">
    <source>
        <dbReference type="ARBA" id="ARBA00004328"/>
    </source>
</evidence>
<dbReference type="GO" id="GO:0044423">
    <property type="term" value="C:virion component"/>
    <property type="evidence" value="ECO:0007669"/>
    <property type="project" value="UniProtKB-KW"/>
</dbReference>
<evidence type="ECO:0000313" key="8">
    <source>
        <dbReference type="EMBL" id="DAD51176.1"/>
    </source>
</evidence>
<comment type="subcellular location">
    <subcellularLocation>
        <location evidence="1">Virion</location>
    </subcellularLocation>
</comment>
<keyword evidence="2" id="KW-0945">Host-virus interaction</keyword>
<keyword evidence="6" id="KW-1160">Virus entry into host cell</keyword>
<protein>
    <submittedName>
        <fullName evidence="8">Maturation protein</fullName>
    </submittedName>
</protein>
<name>A0A8S5L0N9_9VIRU</name>
<dbReference type="EMBL" id="BK013743">
    <property type="protein sequence ID" value="DAD51176.1"/>
    <property type="molecule type" value="Genomic_RNA"/>
</dbReference>
<evidence type="ECO:0000256" key="3">
    <source>
        <dbReference type="ARBA" id="ARBA00022804"/>
    </source>
</evidence>
<evidence type="ECO:0000256" key="4">
    <source>
        <dbReference type="ARBA" id="ARBA00022844"/>
    </source>
</evidence>
<sequence length="446" mass="49859">MTSGSRTWDNRRNVPVTWRDCSCNTYNGTVTVGEIRTKTWSGANSPKTTASPPEPPKRFTYYIPYEYTDRRGRKTTRYAKRTRVIPSPKPKKPFQALQQNGYSMKGSRKIDSVFAQTGKCSQPISPCFQKQTTSYASTSMFTHVANQKWTANDDLALIGKLRSKIQGEGFNLGVFLGEGKESLKTIIDCSSRIFRAVKALKRGNPVKAFDHLLGGRPDYTVAVKTRWRPRQEQIIDRERVTDQWLASNWLGLTYGIKPLLEDVYGATAHLAYMQNRPHELKYRASRTKGPDQGTTVTSPSPSWILTGQCYTRKSIIAIVKSIDEAQLVGLTDPAPIAYELLTLSFVLDWFIPVGSYLDARGLDKALNATYVTSKKVYEISTGAKNSATSPYVFSTGFLHEQTAFDRTVSTSLNVPLPTVKPLEKVATWSHAASAVALLVTMKPWRS</sequence>
<proteinExistence type="inferred from homology"/>
<evidence type="ECO:0000256" key="7">
    <source>
        <dbReference type="ARBA" id="ARBA00035110"/>
    </source>
</evidence>
<keyword evidence="9" id="KW-1185">Reference proteome</keyword>
<organism evidence="8 9">
    <name type="scientific">ssRNA phage SRR7976325_12</name>
    <dbReference type="NCBI Taxonomy" id="2786699"/>
    <lineage>
        <taxon>Viruses</taxon>
        <taxon>Riboviria</taxon>
        <taxon>Orthornavirae</taxon>
        <taxon>Lenarviricota</taxon>
        <taxon>Leviviricetes</taxon>
        <taxon>Norzivirales</taxon>
        <taxon>Fiersviridae</taxon>
        <taxon>Trotivirus</taxon>
        <taxon>Trotivirus asiovicinum</taxon>
        <taxon>Dehcevirus asiovicinum</taxon>
    </lineage>
</organism>